<dbReference type="Proteomes" id="UP000054097">
    <property type="component" value="Unassembled WGS sequence"/>
</dbReference>
<reference evidence="2 3" key="1">
    <citation type="submission" date="2014-04" db="EMBL/GenBank/DDBJ databases">
        <authorList>
            <consortium name="DOE Joint Genome Institute"/>
            <person name="Kuo A."/>
            <person name="Zuccaro A."/>
            <person name="Kohler A."/>
            <person name="Nagy L.G."/>
            <person name="Floudas D."/>
            <person name="Copeland A."/>
            <person name="Barry K.W."/>
            <person name="Cichocki N."/>
            <person name="Veneault-Fourrey C."/>
            <person name="LaButti K."/>
            <person name="Lindquist E.A."/>
            <person name="Lipzen A."/>
            <person name="Lundell T."/>
            <person name="Morin E."/>
            <person name="Murat C."/>
            <person name="Sun H."/>
            <person name="Tunlid A."/>
            <person name="Henrissat B."/>
            <person name="Grigoriev I.V."/>
            <person name="Hibbett D.S."/>
            <person name="Martin F."/>
            <person name="Nordberg H.P."/>
            <person name="Cantor M.N."/>
            <person name="Hua S.X."/>
        </authorList>
    </citation>
    <scope>NUCLEOTIDE SEQUENCE [LARGE SCALE GENOMIC DNA]</scope>
    <source>
        <strain evidence="2 3">MAFF 305830</strain>
    </source>
</reference>
<reference evidence="3" key="2">
    <citation type="submission" date="2015-01" db="EMBL/GenBank/DDBJ databases">
        <title>Evolutionary Origins and Diversification of the Mycorrhizal Mutualists.</title>
        <authorList>
            <consortium name="DOE Joint Genome Institute"/>
            <consortium name="Mycorrhizal Genomics Consortium"/>
            <person name="Kohler A."/>
            <person name="Kuo A."/>
            <person name="Nagy L.G."/>
            <person name="Floudas D."/>
            <person name="Copeland A."/>
            <person name="Barry K.W."/>
            <person name="Cichocki N."/>
            <person name="Veneault-Fourrey C."/>
            <person name="LaButti K."/>
            <person name="Lindquist E.A."/>
            <person name="Lipzen A."/>
            <person name="Lundell T."/>
            <person name="Morin E."/>
            <person name="Murat C."/>
            <person name="Riley R."/>
            <person name="Ohm R."/>
            <person name="Sun H."/>
            <person name="Tunlid A."/>
            <person name="Henrissat B."/>
            <person name="Grigoriev I.V."/>
            <person name="Hibbett D.S."/>
            <person name="Martin F."/>
        </authorList>
    </citation>
    <scope>NUCLEOTIDE SEQUENCE [LARGE SCALE GENOMIC DNA]</scope>
    <source>
        <strain evidence="3">MAFF 305830</strain>
    </source>
</reference>
<dbReference type="AlphaFoldDB" id="A0A0C3B3B1"/>
<name>A0A0C3B3B1_SERVB</name>
<gene>
    <name evidence="2" type="ORF">M408DRAFT_198237</name>
</gene>
<keyword evidence="3" id="KW-1185">Reference proteome</keyword>
<evidence type="ECO:0000256" key="1">
    <source>
        <dbReference type="SAM" id="MobiDB-lite"/>
    </source>
</evidence>
<dbReference type="HOGENOM" id="CLU_2135077_0_0_1"/>
<accession>A0A0C3B3B1</accession>
<sequence>MSDDIQMDVEPAQPLVAQAHGHPQEPVLSNPFFQWKAAPDFGASSQNPADHSLAASTMDGFGQAMMPPGVSASDSMHEGMLNFEKFRRYSLASHLLPSVSLLIWTGPLTCSFV</sequence>
<organism evidence="2 3">
    <name type="scientific">Serendipita vermifera MAFF 305830</name>
    <dbReference type="NCBI Taxonomy" id="933852"/>
    <lineage>
        <taxon>Eukaryota</taxon>
        <taxon>Fungi</taxon>
        <taxon>Dikarya</taxon>
        <taxon>Basidiomycota</taxon>
        <taxon>Agaricomycotina</taxon>
        <taxon>Agaricomycetes</taxon>
        <taxon>Sebacinales</taxon>
        <taxon>Serendipitaceae</taxon>
        <taxon>Serendipita</taxon>
    </lineage>
</organism>
<dbReference type="EMBL" id="KN824309">
    <property type="protein sequence ID" value="KIM26001.1"/>
    <property type="molecule type" value="Genomic_DNA"/>
</dbReference>
<evidence type="ECO:0000313" key="2">
    <source>
        <dbReference type="EMBL" id="KIM26001.1"/>
    </source>
</evidence>
<proteinExistence type="predicted"/>
<protein>
    <submittedName>
        <fullName evidence="2">Uncharacterized protein</fullName>
    </submittedName>
</protein>
<evidence type="ECO:0000313" key="3">
    <source>
        <dbReference type="Proteomes" id="UP000054097"/>
    </source>
</evidence>
<feature type="region of interest" description="Disordered" evidence="1">
    <location>
        <begin position="41"/>
        <end position="69"/>
    </location>
</feature>